<evidence type="ECO:0000256" key="2">
    <source>
        <dbReference type="SAM" id="Phobius"/>
    </source>
</evidence>
<keyword evidence="2" id="KW-0812">Transmembrane</keyword>
<feature type="compositionally biased region" description="Polar residues" evidence="1">
    <location>
        <begin position="1"/>
        <end position="17"/>
    </location>
</feature>
<comment type="caution">
    <text evidence="3">The sequence shown here is derived from an EMBL/GenBank/DDBJ whole genome shotgun (WGS) entry which is preliminary data.</text>
</comment>
<evidence type="ECO:0000313" key="3">
    <source>
        <dbReference type="EMBL" id="KAF3030319.1"/>
    </source>
</evidence>
<evidence type="ECO:0000256" key="1">
    <source>
        <dbReference type="SAM" id="MobiDB-lite"/>
    </source>
</evidence>
<gene>
    <name evidence="3" type="ORF">E8E12_000210</name>
</gene>
<dbReference type="PANTHER" id="PTHR35184">
    <property type="entry name" value="YALI0C10208P"/>
    <property type="match status" value="1"/>
</dbReference>
<name>A0A9P5BU09_9PLEO</name>
<dbReference type="OrthoDB" id="3357002at2759"/>
<dbReference type="PANTHER" id="PTHR35184:SF1">
    <property type="entry name" value="INTEGRAL MEMBRANE PROTEIN"/>
    <property type="match status" value="1"/>
</dbReference>
<dbReference type="EMBL" id="SWKV01000219">
    <property type="protein sequence ID" value="KAF3030319.1"/>
    <property type="molecule type" value="Genomic_DNA"/>
</dbReference>
<organism evidence="3 4">
    <name type="scientific">Didymella heteroderae</name>
    <dbReference type="NCBI Taxonomy" id="1769908"/>
    <lineage>
        <taxon>Eukaryota</taxon>
        <taxon>Fungi</taxon>
        <taxon>Dikarya</taxon>
        <taxon>Ascomycota</taxon>
        <taxon>Pezizomycotina</taxon>
        <taxon>Dothideomycetes</taxon>
        <taxon>Pleosporomycetidae</taxon>
        <taxon>Pleosporales</taxon>
        <taxon>Pleosporineae</taxon>
        <taxon>Didymellaceae</taxon>
        <taxon>Didymella</taxon>
    </lineage>
</organism>
<protein>
    <submittedName>
        <fullName evidence="3">Uncharacterized protein</fullName>
    </submittedName>
</protein>
<proteinExistence type="predicted"/>
<keyword evidence="2" id="KW-0472">Membrane</keyword>
<reference evidence="3" key="1">
    <citation type="submission" date="2019-04" db="EMBL/GenBank/DDBJ databases">
        <title>Sequencing of skin fungus with MAO and IRED activity.</title>
        <authorList>
            <person name="Marsaioli A.J."/>
            <person name="Bonatto J.M.C."/>
            <person name="Reis Junior O."/>
        </authorList>
    </citation>
    <scope>NUCLEOTIDE SEQUENCE</scope>
    <source>
        <strain evidence="3">28M1</strain>
    </source>
</reference>
<dbReference type="Proteomes" id="UP000758155">
    <property type="component" value="Unassembled WGS sequence"/>
</dbReference>
<keyword evidence="2" id="KW-1133">Transmembrane helix</keyword>
<keyword evidence="4" id="KW-1185">Reference proteome</keyword>
<accession>A0A9P5BU09</accession>
<sequence>MSTVSDTNEPSLSQQNRGKPPYSPTNAGLGGSPDVIPDIPITAVFLVLYLSLGVVHIKILKSNKDRGHKFIFNGDLLGKLRLTDCYQHN</sequence>
<feature type="transmembrane region" description="Helical" evidence="2">
    <location>
        <begin position="39"/>
        <end position="60"/>
    </location>
</feature>
<feature type="region of interest" description="Disordered" evidence="1">
    <location>
        <begin position="1"/>
        <end position="29"/>
    </location>
</feature>
<dbReference type="AlphaFoldDB" id="A0A9P5BU09"/>
<evidence type="ECO:0000313" key="4">
    <source>
        <dbReference type="Proteomes" id="UP000758155"/>
    </source>
</evidence>